<gene>
    <name evidence="4" type="ORF">GA0111570_102208</name>
</gene>
<feature type="signal peptide" evidence="2">
    <location>
        <begin position="1"/>
        <end position="24"/>
    </location>
</feature>
<feature type="region of interest" description="Disordered" evidence="1">
    <location>
        <begin position="29"/>
        <end position="48"/>
    </location>
</feature>
<name>A0A1G6GEI8_9ACTN</name>
<dbReference type="Pfam" id="PF10646">
    <property type="entry name" value="Germane"/>
    <property type="match status" value="1"/>
</dbReference>
<evidence type="ECO:0000313" key="4">
    <source>
        <dbReference type="EMBL" id="SDB80418.1"/>
    </source>
</evidence>
<feature type="chain" id="PRO_5039672869" evidence="2">
    <location>
        <begin position="25"/>
        <end position="203"/>
    </location>
</feature>
<feature type="domain" description="GerMN" evidence="3">
    <location>
        <begin position="59"/>
        <end position="180"/>
    </location>
</feature>
<protein>
    <submittedName>
        <fullName evidence="4">Sporulation and spore germination</fullName>
    </submittedName>
</protein>
<proteinExistence type="predicted"/>
<accession>A0A1G6GEI8</accession>
<sequence>MVRAKGFAGVRAAGAVLAGLLLLAGCTPPDGNGPQPTNGPGAGPERSQSSTATKTVLVYFDNQVLNPNAADCSKVYAVPRTVPASADMLTASMQQLLAGPTAAESAQGYRSWFSSATANALVSAKVSGGTSYVNLTDIRTVIPNASTSCGSQALLAQLGTTAQQAGMTPQVRYAIEGQPKAFWEWLQMGCDASNDNCDAAPFN</sequence>
<evidence type="ECO:0000313" key="5">
    <source>
        <dbReference type="Proteomes" id="UP000199086"/>
    </source>
</evidence>
<dbReference type="PROSITE" id="PS51257">
    <property type="entry name" value="PROKAR_LIPOPROTEIN"/>
    <property type="match status" value="1"/>
</dbReference>
<keyword evidence="2" id="KW-0732">Signal</keyword>
<evidence type="ECO:0000259" key="3">
    <source>
        <dbReference type="Pfam" id="PF10646"/>
    </source>
</evidence>
<evidence type="ECO:0000256" key="2">
    <source>
        <dbReference type="SAM" id="SignalP"/>
    </source>
</evidence>
<dbReference type="InterPro" id="IPR019606">
    <property type="entry name" value="GerMN"/>
</dbReference>
<organism evidence="4 5">
    <name type="scientific">Raineyella antarctica</name>
    <dbReference type="NCBI Taxonomy" id="1577474"/>
    <lineage>
        <taxon>Bacteria</taxon>
        <taxon>Bacillati</taxon>
        <taxon>Actinomycetota</taxon>
        <taxon>Actinomycetes</taxon>
        <taxon>Propionibacteriales</taxon>
        <taxon>Propionibacteriaceae</taxon>
        <taxon>Raineyella</taxon>
    </lineage>
</organism>
<dbReference type="Proteomes" id="UP000199086">
    <property type="component" value="Unassembled WGS sequence"/>
</dbReference>
<dbReference type="EMBL" id="FMYF01000002">
    <property type="protein sequence ID" value="SDB80418.1"/>
    <property type="molecule type" value="Genomic_DNA"/>
</dbReference>
<reference evidence="4 5" key="1">
    <citation type="submission" date="2016-06" db="EMBL/GenBank/DDBJ databases">
        <authorList>
            <person name="Olsen C.W."/>
            <person name="Carey S."/>
            <person name="Hinshaw L."/>
            <person name="Karasin A.I."/>
        </authorList>
    </citation>
    <scope>NUCLEOTIDE SEQUENCE [LARGE SCALE GENOMIC DNA]</scope>
    <source>
        <strain evidence="4 5">LZ-22</strain>
    </source>
</reference>
<evidence type="ECO:0000256" key="1">
    <source>
        <dbReference type="SAM" id="MobiDB-lite"/>
    </source>
</evidence>
<keyword evidence="5" id="KW-1185">Reference proteome</keyword>
<dbReference type="AlphaFoldDB" id="A0A1G6GEI8"/>